<dbReference type="SMART" id="SM00060">
    <property type="entry name" value="FN3"/>
    <property type="match status" value="2"/>
</dbReference>
<feature type="non-terminal residue" evidence="3">
    <location>
        <position position="175"/>
    </location>
</feature>
<evidence type="ECO:0000313" key="3">
    <source>
        <dbReference type="EMBL" id="KAF5883000.1"/>
    </source>
</evidence>
<dbReference type="Proteomes" id="UP000727407">
    <property type="component" value="Unassembled WGS sequence"/>
</dbReference>
<accession>A0A8J4TYU7</accession>
<proteinExistence type="predicted"/>
<dbReference type="Pfam" id="PF00041">
    <property type="entry name" value="fn3"/>
    <property type="match status" value="2"/>
</dbReference>
<keyword evidence="4" id="KW-1185">Reference proteome</keyword>
<dbReference type="InterPro" id="IPR013783">
    <property type="entry name" value="Ig-like_fold"/>
</dbReference>
<dbReference type="PROSITE" id="PS50853">
    <property type="entry name" value="FN3"/>
    <property type="match status" value="1"/>
</dbReference>
<dbReference type="Gene3D" id="2.60.40.10">
    <property type="entry name" value="Immunoglobulins"/>
    <property type="match status" value="2"/>
</dbReference>
<comment type="caution">
    <text evidence="3">The sequence shown here is derived from an EMBL/GenBank/DDBJ whole genome shotgun (WGS) entry which is preliminary data.</text>
</comment>
<dbReference type="PANTHER" id="PTHR46708">
    <property type="entry name" value="TENASCIN"/>
    <property type="match status" value="1"/>
</dbReference>
<protein>
    <submittedName>
        <fullName evidence="3">Receptor-type tyrosine-protein phosphatase H-like</fullName>
    </submittedName>
</protein>
<reference evidence="3" key="1">
    <citation type="submission" date="2020-07" db="EMBL/GenBank/DDBJ databases">
        <title>Clarias magur genome sequencing, assembly and annotation.</title>
        <authorList>
            <person name="Kushwaha B."/>
            <person name="Kumar R."/>
            <person name="Das P."/>
            <person name="Joshi C.G."/>
            <person name="Kumar D."/>
            <person name="Nagpure N.S."/>
            <person name="Pandey M."/>
            <person name="Agarwal S."/>
            <person name="Srivastava S."/>
            <person name="Singh M."/>
            <person name="Sahoo L."/>
            <person name="Jayasankar P."/>
            <person name="Meher P.K."/>
            <person name="Koringa P.G."/>
            <person name="Iquebal M.A."/>
            <person name="Das S.P."/>
            <person name="Bit A."/>
            <person name="Patnaik S."/>
            <person name="Patel N."/>
            <person name="Shah T.M."/>
            <person name="Hinsu A."/>
            <person name="Jena J.K."/>
        </authorList>
    </citation>
    <scope>NUCLEOTIDE SEQUENCE</scope>
    <source>
        <strain evidence="3">CIFAMagur01</strain>
        <tissue evidence="3">Testis</tissue>
    </source>
</reference>
<dbReference type="InterPro" id="IPR003961">
    <property type="entry name" value="FN3_dom"/>
</dbReference>
<evidence type="ECO:0000259" key="2">
    <source>
        <dbReference type="PROSITE" id="PS50853"/>
    </source>
</evidence>
<keyword evidence="1" id="KW-0677">Repeat</keyword>
<dbReference type="PANTHER" id="PTHR46708:SF2">
    <property type="entry name" value="FIBRONECTIN TYPE-III DOMAIN-CONTAINING PROTEIN"/>
    <property type="match status" value="1"/>
</dbReference>
<feature type="domain" description="Fibronectin type-III" evidence="2">
    <location>
        <begin position="1"/>
        <end position="91"/>
    </location>
</feature>
<evidence type="ECO:0000313" key="4">
    <source>
        <dbReference type="Proteomes" id="UP000727407"/>
    </source>
</evidence>
<gene>
    <name evidence="3" type="ORF">DAT39_022999</name>
</gene>
<dbReference type="CDD" id="cd00063">
    <property type="entry name" value="FN3"/>
    <property type="match status" value="2"/>
</dbReference>
<keyword evidence="3" id="KW-0675">Receptor</keyword>
<evidence type="ECO:0000256" key="1">
    <source>
        <dbReference type="ARBA" id="ARBA00022737"/>
    </source>
</evidence>
<dbReference type="AlphaFoldDB" id="A0A8J4TYU7"/>
<dbReference type="InterPro" id="IPR050991">
    <property type="entry name" value="ECM_Regulatory_Proteins"/>
</dbReference>
<sequence>PHDVTNISVKNRSETVLILEWDKVNNDSNYSYLLSYNNQNVTISGLEGGSTVTHMVQNLTAGTEYNFTLYTVFKEVLSAGYSFSNVTTPLDVTNISVKNRSETVLILEWDKVNNDSNYNYLLSYNNQNVTISGLEGGSTVTHTVQNLTAGTEYNFILYTVFKEVLSAGYSFSNVT</sequence>
<name>A0A8J4TYU7_CLAMG</name>
<dbReference type="InterPro" id="IPR036116">
    <property type="entry name" value="FN3_sf"/>
</dbReference>
<dbReference type="EMBL" id="QNUK01001371">
    <property type="protein sequence ID" value="KAF5883000.1"/>
    <property type="molecule type" value="Genomic_DNA"/>
</dbReference>
<dbReference type="OrthoDB" id="7357196at2759"/>
<feature type="non-terminal residue" evidence="3">
    <location>
        <position position="1"/>
    </location>
</feature>
<dbReference type="SUPFAM" id="SSF49265">
    <property type="entry name" value="Fibronectin type III"/>
    <property type="match status" value="1"/>
</dbReference>
<organism evidence="3 4">
    <name type="scientific">Clarias magur</name>
    <name type="common">Asian catfish</name>
    <name type="synonym">Macropteronotus magur</name>
    <dbReference type="NCBI Taxonomy" id="1594786"/>
    <lineage>
        <taxon>Eukaryota</taxon>
        <taxon>Metazoa</taxon>
        <taxon>Chordata</taxon>
        <taxon>Craniata</taxon>
        <taxon>Vertebrata</taxon>
        <taxon>Euteleostomi</taxon>
        <taxon>Actinopterygii</taxon>
        <taxon>Neopterygii</taxon>
        <taxon>Teleostei</taxon>
        <taxon>Ostariophysi</taxon>
        <taxon>Siluriformes</taxon>
        <taxon>Clariidae</taxon>
        <taxon>Clarias</taxon>
    </lineage>
</organism>